<feature type="transmembrane region" description="Helical" evidence="11">
    <location>
        <begin position="188"/>
        <end position="205"/>
    </location>
</feature>
<evidence type="ECO:0000256" key="4">
    <source>
        <dbReference type="ARBA" id="ARBA00022692"/>
    </source>
</evidence>
<accession>A0A3N9YL55</accession>
<dbReference type="CDD" id="cd01665">
    <property type="entry name" value="Cyt_c_Oxidase_III"/>
    <property type="match status" value="1"/>
</dbReference>
<feature type="transmembrane region" description="Helical" evidence="11">
    <location>
        <begin position="157"/>
        <end position="176"/>
    </location>
</feature>
<dbReference type="Gene3D" id="1.10.287.70">
    <property type="match status" value="1"/>
</dbReference>
<dbReference type="Pfam" id="PF00510">
    <property type="entry name" value="COX3"/>
    <property type="match status" value="2"/>
</dbReference>
<dbReference type="EMBL" id="CP110176">
    <property type="protein sequence ID" value="UZC87308.1"/>
    <property type="molecule type" value="Genomic_DNA"/>
</dbReference>
<dbReference type="EMBL" id="JAOCFT010000001">
    <property type="protein sequence ID" value="MDH1899646.1"/>
    <property type="molecule type" value="Genomic_DNA"/>
</dbReference>
<dbReference type="Proteomes" id="UP001160758">
    <property type="component" value="Unassembled WGS sequence"/>
</dbReference>
<comment type="similarity">
    <text evidence="2 10">Belongs to the cytochrome c oxidase subunit 3 family.</text>
</comment>
<evidence type="ECO:0000256" key="2">
    <source>
        <dbReference type="ARBA" id="ARBA00010581"/>
    </source>
</evidence>
<evidence type="ECO:0000313" key="13">
    <source>
        <dbReference type="EMBL" id="MDH1899646.1"/>
    </source>
</evidence>
<evidence type="ECO:0000256" key="8">
    <source>
        <dbReference type="ARBA" id="ARBA00031400"/>
    </source>
</evidence>
<evidence type="ECO:0000313" key="15">
    <source>
        <dbReference type="Proteomes" id="UP001160758"/>
    </source>
</evidence>
<dbReference type="Proteomes" id="UP001163285">
    <property type="component" value="Chromosome"/>
</dbReference>
<dbReference type="InterPro" id="IPR013833">
    <property type="entry name" value="Cyt_c_oxidase_su3_a-hlx"/>
</dbReference>
<dbReference type="PROSITE" id="PS50253">
    <property type="entry name" value="COX3"/>
    <property type="match status" value="1"/>
</dbReference>
<evidence type="ECO:0000256" key="3">
    <source>
        <dbReference type="ARBA" id="ARBA00012949"/>
    </source>
</evidence>
<keyword evidence="6 11" id="KW-1133">Transmembrane helix</keyword>
<reference evidence="13" key="1">
    <citation type="submission" date="2022-09" db="EMBL/GenBank/DDBJ databases">
        <title>Intensive care unit water sources are persistently colonized with multi-drug resistant bacteria and are the site of extensive horizontal gene transfer of antibiotic resistance genes.</title>
        <authorList>
            <person name="Diorio-Toth L."/>
        </authorList>
    </citation>
    <scope>NUCLEOTIDE SEQUENCE</scope>
    <source>
        <strain evidence="13">GD03796</strain>
    </source>
</reference>
<proteinExistence type="inferred from homology"/>
<dbReference type="InterPro" id="IPR033945">
    <property type="entry name" value="Cyt_c_oxase_su3_dom"/>
</dbReference>
<evidence type="ECO:0000256" key="10">
    <source>
        <dbReference type="RuleBase" id="RU003376"/>
    </source>
</evidence>
<feature type="transmembrane region" description="Helical" evidence="11">
    <location>
        <begin position="225"/>
        <end position="253"/>
    </location>
</feature>
<evidence type="ECO:0000256" key="11">
    <source>
        <dbReference type="SAM" id="Phobius"/>
    </source>
</evidence>
<keyword evidence="7 11" id="KW-0472">Membrane</keyword>
<reference evidence="14" key="2">
    <citation type="submission" date="2023-04" db="EMBL/GenBank/DDBJ databases">
        <title>Whole Genome Sequence of Multi-drug resistant Aeromonas caviae as a gut pathogen in newborn.</title>
        <authorList>
            <person name="Jadhav S.V."/>
            <person name="Saroj S.D."/>
            <person name="Saha U.B."/>
            <person name="Sen S."/>
            <person name="Kher A."/>
        </authorList>
    </citation>
    <scope>NUCLEOTIDE SEQUENCE</scope>
    <source>
        <strain evidence="14">SVJ23</strain>
    </source>
</reference>
<keyword evidence="4 10" id="KW-0812">Transmembrane</keyword>
<dbReference type="InterPro" id="IPR000298">
    <property type="entry name" value="Cyt_c_oxidase-like_su3"/>
</dbReference>
<evidence type="ECO:0000256" key="7">
    <source>
        <dbReference type="ARBA" id="ARBA00023136"/>
    </source>
</evidence>
<feature type="domain" description="Heme-copper oxidase subunit III family profile" evidence="12">
    <location>
        <begin position="4"/>
        <end position="293"/>
    </location>
</feature>
<dbReference type="InterPro" id="IPR024791">
    <property type="entry name" value="Cyt_c/ubiquinol_Oxase_su3"/>
</dbReference>
<dbReference type="PANTHER" id="PTHR11403">
    <property type="entry name" value="CYTOCHROME C OXIDASE SUBUNIT III"/>
    <property type="match status" value="1"/>
</dbReference>
<evidence type="ECO:0000313" key="14">
    <source>
        <dbReference type="EMBL" id="UZC87308.1"/>
    </source>
</evidence>
<dbReference type="EC" id="7.1.1.9" evidence="3"/>
<gene>
    <name evidence="13" type="ORF">N5I07_19190</name>
    <name evidence="14" type="ORF">OJY61_04995</name>
</gene>
<keyword evidence="5" id="KW-1278">Translocase</keyword>
<dbReference type="InterPro" id="IPR035973">
    <property type="entry name" value="Cyt_c_oxidase_su3-like_sf"/>
</dbReference>
<feature type="transmembrane region" description="Helical" evidence="11">
    <location>
        <begin position="274"/>
        <end position="292"/>
    </location>
</feature>
<dbReference type="SUPFAM" id="SSF81452">
    <property type="entry name" value="Cytochrome c oxidase subunit III-like"/>
    <property type="match status" value="1"/>
</dbReference>
<comment type="subcellular location">
    <subcellularLocation>
        <location evidence="10">Cell membrane</location>
        <topology evidence="10">Multi-pass membrane protein</topology>
    </subcellularLocation>
    <subcellularLocation>
        <location evidence="1">Membrane</location>
        <topology evidence="1">Multi-pass membrane protein</topology>
    </subcellularLocation>
</comment>
<dbReference type="GO" id="GO:0004129">
    <property type="term" value="F:cytochrome-c oxidase activity"/>
    <property type="evidence" value="ECO:0007669"/>
    <property type="project" value="UniProtKB-EC"/>
</dbReference>
<feature type="transmembrane region" description="Helical" evidence="11">
    <location>
        <begin position="90"/>
        <end position="110"/>
    </location>
</feature>
<dbReference type="RefSeq" id="WP_043152874.1">
    <property type="nucleotide sequence ID" value="NZ_AP019195.1"/>
</dbReference>
<protein>
    <recommendedName>
        <fullName evidence="3">cytochrome-c oxidase</fullName>
        <ecNumber evidence="3">7.1.1.9</ecNumber>
    </recommendedName>
    <alternativeName>
        <fullName evidence="8">Cytochrome aa3 subunit 3</fullName>
    </alternativeName>
    <alternativeName>
        <fullName evidence="9">Cytochrome c oxidase polypeptide III</fullName>
    </alternativeName>
</protein>
<evidence type="ECO:0000256" key="5">
    <source>
        <dbReference type="ARBA" id="ARBA00022967"/>
    </source>
</evidence>
<feature type="transmembrane region" description="Helical" evidence="11">
    <location>
        <begin position="48"/>
        <end position="69"/>
    </location>
</feature>
<evidence type="ECO:0000256" key="9">
    <source>
        <dbReference type="ARBA" id="ARBA00031625"/>
    </source>
</evidence>
<dbReference type="FunFam" id="1.20.120.80:FF:000003">
    <property type="entry name" value="Cytochrome c oxidase subunit 3"/>
    <property type="match status" value="1"/>
</dbReference>
<organism evidence="13 15">
    <name type="scientific">Aeromonas caviae</name>
    <name type="common">Aeromonas punctata</name>
    <dbReference type="NCBI Taxonomy" id="648"/>
    <lineage>
        <taxon>Bacteria</taxon>
        <taxon>Pseudomonadati</taxon>
        <taxon>Pseudomonadota</taxon>
        <taxon>Gammaproteobacteria</taxon>
        <taxon>Aeromonadales</taxon>
        <taxon>Aeromonadaceae</taxon>
        <taxon>Aeromonas</taxon>
    </lineage>
</organism>
<evidence type="ECO:0000256" key="6">
    <source>
        <dbReference type="ARBA" id="ARBA00022989"/>
    </source>
</evidence>
<evidence type="ECO:0000256" key="1">
    <source>
        <dbReference type="ARBA" id="ARBA00004141"/>
    </source>
</evidence>
<dbReference type="PANTHER" id="PTHR11403:SF7">
    <property type="entry name" value="CYTOCHROME C OXIDASE SUBUNIT 3"/>
    <property type="match status" value="1"/>
</dbReference>
<name>A0A3N9YL55_AERCA</name>
<dbReference type="Gene3D" id="1.20.120.80">
    <property type="entry name" value="Cytochrome c oxidase, subunit III, four-helix bundle"/>
    <property type="match status" value="1"/>
</dbReference>
<evidence type="ECO:0000259" key="12">
    <source>
        <dbReference type="PROSITE" id="PS50253"/>
    </source>
</evidence>
<sequence length="293" mass="33627">MAKVNQTYYVPDQSRWPIIGAIALFFLALGAGHLVNEVASGQTGFGRYLMMAGVALLAFMLFGWFRHIIRESMTGLYSAQMDRSFRQGMVWFIFSEVMFFLAFFGVLFYARQLAVPWLDGAGHRVMTGQLLWPDFTAHWPLLKTPGGATTQAMPWQGIPLINTLILLGSSVTLLFAHMSLENGRRMRLKGMLLATVVLGLIFLWFQGYEYLHAYRDLGLRLDSGIYGNTFFILTGFHGLHVLLGTLFLTIIWLRIMLRDHFTPQRHFAFQAAAWYWHFVDVVWLCLFVFVYLL</sequence>
<dbReference type="GO" id="GO:0019646">
    <property type="term" value="P:aerobic electron transport chain"/>
    <property type="evidence" value="ECO:0007669"/>
    <property type="project" value="InterPro"/>
</dbReference>
<feature type="transmembrane region" description="Helical" evidence="11">
    <location>
        <begin position="16"/>
        <end position="36"/>
    </location>
</feature>
<dbReference type="GO" id="GO:0005886">
    <property type="term" value="C:plasma membrane"/>
    <property type="evidence" value="ECO:0007669"/>
    <property type="project" value="UniProtKB-SubCell"/>
</dbReference>
<dbReference type="AlphaFoldDB" id="A0A3N9YL55"/>